<evidence type="ECO:0000256" key="2">
    <source>
        <dbReference type="ARBA" id="ARBA00022729"/>
    </source>
</evidence>
<comment type="similarity">
    <text evidence="1">Belongs to the bacterial solute-binding protein 3 family.</text>
</comment>
<dbReference type="RefSeq" id="WP_126166144.1">
    <property type="nucleotide sequence ID" value="NZ_CP020373.1"/>
</dbReference>
<evidence type="ECO:0000256" key="1">
    <source>
        <dbReference type="ARBA" id="ARBA00010333"/>
    </source>
</evidence>
<evidence type="ECO:0000313" key="4">
    <source>
        <dbReference type="EMBL" id="AZQ09699.1"/>
    </source>
</evidence>
<evidence type="ECO:0000259" key="3">
    <source>
        <dbReference type="SMART" id="SM00062"/>
    </source>
</evidence>
<dbReference type="Gene3D" id="3.40.190.10">
    <property type="entry name" value="Periplasmic binding protein-like II"/>
    <property type="match status" value="2"/>
</dbReference>
<reference evidence="5" key="1">
    <citation type="submission" date="2017-03" db="EMBL/GenBank/DDBJ databases">
        <title>Full genome sequence of a non-lethal Shewanella isolate that potentiates virulence of Vibio parahaemolyticus causing acute hepatopancreatic necrosis disease (AHPND) in shrimp.</title>
        <authorList>
            <person name="Prachumwat A."/>
            <person name="Sritunyalucksana K."/>
        </authorList>
    </citation>
    <scope>NUCLEOTIDE SEQUENCE [LARGE SCALE GENOMIC DNA]</scope>
    <source>
        <strain evidence="5">TH2012</strain>
    </source>
</reference>
<dbReference type="PANTHER" id="PTHR35936:SF25">
    <property type="entry name" value="ABC TRANSPORTER SUBSTRATE-BINDING PROTEIN"/>
    <property type="match status" value="1"/>
</dbReference>
<dbReference type="SMART" id="SM00062">
    <property type="entry name" value="PBPb"/>
    <property type="match status" value="1"/>
</dbReference>
<sequence>MPLRIVLLFALLFLPLSGQGEYGRTLTLVATDLPPFYSDTLVDKGPVAHLVMQALARRGYRVELKFYPFIRATALIKAGKADAIIGLWYRREREAWAEYSAPLQSVEIGFLARKDAQIAFAELGELKGRLIGISRGYANPPAIAANGLRTEEADSDETNLRKLLLGRVDMIVISRHVATYLIEHGSAEYRGQFEFVGDVLATEVFHLGVAKNRDAPELLVKDFNQAIEEMQKDGSMAAILSKLTTELN</sequence>
<keyword evidence="2" id="KW-0732">Signal</keyword>
<dbReference type="PANTHER" id="PTHR35936">
    <property type="entry name" value="MEMBRANE-BOUND LYTIC MUREIN TRANSGLYCOSYLASE F"/>
    <property type="match status" value="1"/>
</dbReference>
<protein>
    <submittedName>
        <fullName evidence="4">Cystine-binding periplasmic protein</fullName>
    </submittedName>
</protein>
<proteinExistence type="inferred from homology"/>
<accession>A0ABM7D070</accession>
<evidence type="ECO:0000313" key="5">
    <source>
        <dbReference type="Proteomes" id="UP000278437"/>
    </source>
</evidence>
<dbReference type="Proteomes" id="UP000278437">
    <property type="component" value="Chromosome"/>
</dbReference>
<name>A0ABM7D070_9GAMM</name>
<feature type="domain" description="Solute-binding protein family 3/N-terminal" evidence="3">
    <location>
        <begin position="25"/>
        <end position="247"/>
    </location>
</feature>
<dbReference type="Pfam" id="PF00497">
    <property type="entry name" value="SBP_bac_3"/>
    <property type="match status" value="1"/>
</dbReference>
<keyword evidence="5" id="KW-1185">Reference proteome</keyword>
<dbReference type="InterPro" id="IPR001638">
    <property type="entry name" value="Solute-binding_3/MltF_N"/>
</dbReference>
<gene>
    <name evidence="4" type="primary">fliY</name>
    <name evidence="4" type="ORF">STH12_00552</name>
</gene>
<dbReference type="EMBL" id="CP020373">
    <property type="protein sequence ID" value="AZQ09699.1"/>
    <property type="molecule type" value="Genomic_DNA"/>
</dbReference>
<dbReference type="SUPFAM" id="SSF53850">
    <property type="entry name" value="Periplasmic binding protein-like II"/>
    <property type="match status" value="1"/>
</dbReference>
<organism evidence="4 5">
    <name type="scientific">Shewanella khirikhana</name>
    <dbReference type="NCBI Taxonomy" id="1965282"/>
    <lineage>
        <taxon>Bacteria</taxon>
        <taxon>Pseudomonadati</taxon>
        <taxon>Pseudomonadota</taxon>
        <taxon>Gammaproteobacteria</taxon>
        <taxon>Alteromonadales</taxon>
        <taxon>Shewanellaceae</taxon>
        <taxon>Shewanella</taxon>
    </lineage>
</organism>